<comment type="caution">
    <text evidence="2">The sequence shown here is derived from an EMBL/GenBank/DDBJ whole genome shotgun (WGS) entry which is preliminary data.</text>
</comment>
<reference evidence="2" key="1">
    <citation type="submission" date="2021-03" db="EMBL/GenBank/DDBJ databases">
        <title>Revisited historic fungal species revealed as producer of novel bioactive compounds through whole genome sequencing and comparative genomics.</title>
        <authorList>
            <person name="Vignolle G.A."/>
            <person name="Hochenegger N."/>
            <person name="Mach R.L."/>
            <person name="Mach-Aigner A.R."/>
            <person name="Javad Rahimi M."/>
            <person name="Salim K.A."/>
            <person name="Chan C.M."/>
            <person name="Lim L.B.L."/>
            <person name="Cai F."/>
            <person name="Druzhinina I.S."/>
            <person name="U'Ren J.M."/>
            <person name="Derntl C."/>
        </authorList>
    </citation>
    <scope>NUCLEOTIDE SEQUENCE</scope>
    <source>
        <strain evidence="2">TUCIM 5799</strain>
    </source>
</reference>
<feature type="compositionally biased region" description="Polar residues" evidence="1">
    <location>
        <begin position="126"/>
        <end position="140"/>
    </location>
</feature>
<keyword evidence="3" id="KW-1185">Reference proteome</keyword>
<feature type="compositionally biased region" description="Basic and acidic residues" evidence="1">
    <location>
        <begin position="178"/>
        <end position="191"/>
    </location>
</feature>
<proteinExistence type="predicted"/>
<gene>
    <name evidence="2" type="ORF">JX265_004295</name>
</gene>
<feature type="region of interest" description="Disordered" evidence="1">
    <location>
        <begin position="158"/>
        <end position="215"/>
    </location>
</feature>
<dbReference type="EMBL" id="JAFIMR010000008">
    <property type="protein sequence ID" value="KAI1875237.1"/>
    <property type="molecule type" value="Genomic_DNA"/>
</dbReference>
<dbReference type="Proteomes" id="UP000829685">
    <property type="component" value="Unassembled WGS sequence"/>
</dbReference>
<evidence type="ECO:0000313" key="3">
    <source>
        <dbReference type="Proteomes" id="UP000829685"/>
    </source>
</evidence>
<dbReference type="AlphaFoldDB" id="A0A9P9WQN4"/>
<accession>A0A9P9WQN4</accession>
<protein>
    <submittedName>
        <fullName evidence="2">Uncharacterized protein</fullName>
    </submittedName>
</protein>
<name>A0A9P9WQN4_9PEZI</name>
<organism evidence="2 3">
    <name type="scientific">Neoarthrinium moseri</name>
    <dbReference type="NCBI Taxonomy" id="1658444"/>
    <lineage>
        <taxon>Eukaryota</taxon>
        <taxon>Fungi</taxon>
        <taxon>Dikarya</taxon>
        <taxon>Ascomycota</taxon>
        <taxon>Pezizomycotina</taxon>
        <taxon>Sordariomycetes</taxon>
        <taxon>Xylariomycetidae</taxon>
        <taxon>Amphisphaeriales</taxon>
        <taxon>Apiosporaceae</taxon>
        <taxon>Neoarthrinium</taxon>
    </lineage>
</organism>
<feature type="compositionally biased region" description="Low complexity" evidence="1">
    <location>
        <begin position="200"/>
        <end position="215"/>
    </location>
</feature>
<sequence>MPAEDQAILLSSWQDSGLRVTLCPTRLGQVPTILESGTVRFSQMIVSSAHERRIRLAQLFPAPADDPSALRPRVNSFRVYIYPERAIIPPTSDLQVRHHATAASRLPVTRKQQSQRRTQHGLGTKESLNSSNLTNMSPSHTISTHLCKQIYTSWQQSRQPQGVAVEPSAPSAYLRRSPSPEKRSMDSDRSDASLAPSSPPMSRSTSNSSWKWSSR</sequence>
<evidence type="ECO:0000313" key="2">
    <source>
        <dbReference type="EMBL" id="KAI1875237.1"/>
    </source>
</evidence>
<feature type="region of interest" description="Disordered" evidence="1">
    <location>
        <begin position="104"/>
        <end position="140"/>
    </location>
</feature>
<evidence type="ECO:0000256" key="1">
    <source>
        <dbReference type="SAM" id="MobiDB-lite"/>
    </source>
</evidence>